<evidence type="ECO:0000313" key="3">
    <source>
        <dbReference type="Proteomes" id="UP001595878"/>
    </source>
</evidence>
<dbReference type="RefSeq" id="WP_380032243.1">
    <property type="nucleotide sequence ID" value="NZ_JBHSHB010000008.1"/>
</dbReference>
<organism evidence="2 3">
    <name type="scientific">Dokdonia genika</name>
    <dbReference type="NCBI Taxonomy" id="308113"/>
    <lineage>
        <taxon>Bacteria</taxon>
        <taxon>Pseudomonadati</taxon>
        <taxon>Bacteroidota</taxon>
        <taxon>Flavobacteriia</taxon>
        <taxon>Flavobacteriales</taxon>
        <taxon>Flavobacteriaceae</taxon>
        <taxon>Dokdonia</taxon>
    </lineage>
</organism>
<dbReference type="Pfam" id="PF11827">
    <property type="entry name" value="DUF3347"/>
    <property type="match status" value="1"/>
</dbReference>
<sequence>MKNVFFVAIAIALFSCKQNQEAEVKTAPSQHSDTAVITSTGDLNVTEEFVEVTFKTEEATQVHRAYLNLKGAFVNTDAEDAASVAKDFSQMLTVVPSADTFSALKSNLDQIATSTNVDKQREVFEDVSKSVEVYLSGQLATGSLIKQYCPMAFEGKGAYWLSDSKEIRNPYYGDKMLKCGVVDKEIE</sequence>
<dbReference type="EMBL" id="JBHSHB010000008">
    <property type="protein sequence ID" value="MFC4689573.1"/>
    <property type="molecule type" value="Genomic_DNA"/>
</dbReference>
<name>A0ABV9L650_9FLAO</name>
<keyword evidence="3" id="KW-1185">Reference proteome</keyword>
<gene>
    <name evidence="2" type="ORF">ACFO5T_03940</name>
</gene>
<comment type="caution">
    <text evidence="2">The sequence shown here is derived from an EMBL/GenBank/DDBJ whole genome shotgun (WGS) entry which is preliminary data.</text>
</comment>
<feature type="domain" description="DUF3347" evidence="1">
    <location>
        <begin position="64"/>
        <end position="135"/>
    </location>
</feature>
<proteinExistence type="predicted"/>
<evidence type="ECO:0000259" key="1">
    <source>
        <dbReference type="Pfam" id="PF11827"/>
    </source>
</evidence>
<reference evidence="3" key="1">
    <citation type="journal article" date="2019" name="Int. J. Syst. Evol. Microbiol.">
        <title>The Global Catalogue of Microorganisms (GCM) 10K type strain sequencing project: providing services to taxonomists for standard genome sequencing and annotation.</title>
        <authorList>
            <consortium name="The Broad Institute Genomics Platform"/>
            <consortium name="The Broad Institute Genome Sequencing Center for Infectious Disease"/>
            <person name="Wu L."/>
            <person name="Ma J."/>
        </authorList>
    </citation>
    <scope>NUCLEOTIDE SEQUENCE [LARGE SCALE GENOMIC DNA]</scope>
    <source>
        <strain evidence="3">CGMCC 4.7427</strain>
    </source>
</reference>
<accession>A0ABV9L650</accession>
<dbReference type="InterPro" id="IPR021782">
    <property type="entry name" value="DUF3347"/>
</dbReference>
<evidence type="ECO:0000313" key="2">
    <source>
        <dbReference type="EMBL" id="MFC4689573.1"/>
    </source>
</evidence>
<dbReference type="Proteomes" id="UP001595878">
    <property type="component" value="Unassembled WGS sequence"/>
</dbReference>
<dbReference type="PROSITE" id="PS51257">
    <property type="entry name" value="PROKAR_LIPOPROTEIN"/>
    <property type="match status" value="1"/>
</dbReference>
<protein>
    <submittedName>
        <fullName evidence="2">DUF3347 domain-containing protein</fullName>
    </submittedName>
</protein>